<evidence type="ECO:0000256" key="1">
    <source>
        <dbReference type="ARBA" id="ARBA00005251"/>
    </source>
</evidence>
<proteinExistence type="inferred from homology"/>
<sequence>MTETTTHDENLESEVKPFTEGEREIAYRTDSNPAVAAGEAVRPAVVAPGQATGRRKEAIARVRIAPGSGRWSINGGRTLEEYFPNKVHQQIASEPFATAGVEGSYDVIVRITGGGVTGQAGALRLGIARALNAVDAEASRPALKKAGMLTRDARIKERKKAGLKKARKAPQYSKR</sequence>
<evidence type="ECO:0000256" key="7">
    <source>
        <dbReference type="SAM" id="MobiDB-lite"/>
    </source>
</evidence>
<keyword evidence="2 5" id="KW-0689">Ribosomal protein</keyword>
<dbReference type="InterPro" id="IPR014721">
    <property type="entry name" value="Ribsml_uS5_D2-typ_fold_subgr"/>
</dbReference>
<feature type="region of interest" description="Disordered" evidence="7">
    <location>
        <begin position="154"/>
        <end position="175"/>
    </location>
</feature>
<dbReference type="PANTHER" id="PTHR21569:SF1">
    <property type="entry name" value="SMALL RIBOSOMAL SUBUNIT PROTEIN US9M"/>
    <property type="match status" value="1"/>
</dbReference>
<name>A0A344USC8_9ACTN</name>
<dbReference type="PROSITE" id="PS00360">
    <property type="entry name" value="RIBOSOMAL_S9"/>
    <property type="match status" value="1"/>
</dbReference>
<evidence type="ECO:0000256" key="3">
    <source>
        <dbReference type="ARBA" id="ARBA00023274"/>
    </source>
</evidence>
<dbReference type="GO" id="GO:0005737">
    <property type="term" value="C:cytoplasm"/>
    <property type="evidence" value="ECO:0007669"/>
    <property type="project" value="UniProtKB-ARBA"/>
</dbReference>
<dbReference type="RefSeq" id="WP_114044227.1">
    <property type="nucleotide sequence ID" value="NZ_CP025198.1"/>
</dbReference>
<dbReference type="InterPro" id="IPR020568">
    <property type="entry name" value="Ribosomal_Su5_D2-typ_SF"/>
</dbReference>
<dbReference type="Proteomes" id="UP000251995">
    <property type="component" value="Chromosome"/>
</dbReference>
<comment type="similarity">
    <text evidence="1 5 6">Belongs to the universal ribosomal protein uS9 family.</text>
</comment>
<keyword evidence="3 5" id="KW-0687">Ribonucleoprotein</keyword>
<dbReference type="Gene3D" id="3.30.230.10">
    <property type="match status" value="1"/>
</dbReference>
<dbReference type="EMBL" id="CP025198">
    <property type="protein sequence ID" value="AXE38176.1"/>
    <property type="molecule type" value="Genomic_DNA"/>
</dbReference>
<dbReference type="NCBIfam" id="NF001099">
    <property type="entry name" value="PRK00132.1"/>
    <property type="match status" value="1"/>
</dbReference>
<reference evidence="8 9" key="1">
    <citation type="submission" date="2017-12" db="EMBL/GenBank/DDBJ databases">
        <title>The whole genome sequence of the Acidipropionibacterium virtanenii sp. nov. type strain JS278.</title>
        <authorList>
            <person name="Laine P."/>
            <person name="Deptula P."/>
            <person name="Varmanen P."/>
            <person name="Auvinen P."/>
        </authorList>
    </citation>
    <scope>NUCLEOTIDE SEQUENCE [LARGE SCALE GENOMIC DNA]</scope>
    <source>
        <strain evidence="8 9">JS278</strain>
    </source>
</reference>
<dbReference type="GO" id="GO:0003735">
    <property type="term" value="F:structural constituent of ribosome"/>
    <property type="evidence" value="ECO:0007669"/>
    <property type="project" value="InterPro"/>
</dbReference>
<evidence type="ECO:0000256" key="6">
    <source>
        <dbReference type="RuleBase" id="RU003815"/>
    </source>
</evidence>
<dbReference type="GO" id="GO:0006412">
    <property type="term" value="P:translation"/>
    <property type="evidence" value="ECO:0007669"/>
    <property type="project" value="UniProtKB-UniRule"/>
</dbReference>
<evidence type="ECO:0000256" key="2">
    <source>
        <dbReference type="ARBA" id="ARBA00022980"/>
    </source>
</evidence>
<dbReference type="PANTHER" id="PTHR21569">
    <property type="entry name" value="RIBOSOMAL PROTEIN S9"/>
    <property type="match status" value="1"/>
</dbReference>
<dbReference type="FunFam" id="3.30.230.10:FF:000001">
    <property type="entry name" value="30S ribosomal protein S9"/>
    <property type="match status" value="1"/>
</dbReference>
<dbReference type="AlphaFoldDB" id="A0A344USC8"/>
<gene>
    <name evidence="5 8" type="primary">rpsI</name>
    <name evidence="8" type="ORF">JS278_00993</name>
</gene>
<evidence type="ECO:0000313" key="8">
    <source>
        <dbReference type="EMBL" id="AXE38176.1"/>
    </source>
</evidence>
<dbReference type="HAMAP" id="MF_00532_B">
    <property type="entry name" value="Ribosomal_uS9_B"/>
    <property type="match status" value="1"/>
</dbReference>
<keyword evidence="9" id="KW-1185">Reference proteome</keyword>
<dbReference type="Pfam" id="PF00380">
    <property type="entry name" value="Ribosomal_S9"/>
    <property type="match status" value="1"/>
</dbReference>
<evidence type="ECO:0000256" key="4">
    <source>
        <dbReference type="ARBA" id="ARBA00035259"/>
    </source>
</evidence>
<accession>A0A344USC8</accession>
<feature type="compositionally biased region" description="Basic residues" evidence="7">
    <location>
        <begin position="156"/>
        <end position="175"/>
    </location>
</feature>
<evidence type="ECO:0000256" key="5">
    <source>
        <dbReference type="HAMAP-Rule" id="MF_00532"/>
    </source>
</evidence>
<organism evidence="8 9">
    <name type="scientific">Acidipropionibacterium virtanenii</name>
    <dbReference type="NCBI Taxonomy" id="2057246"/>
    <lineage>
        <taxon>Bacteria</taxon>
        <taxon>Bacillati</taxon>
        <taxon>Actinomycetota</taxon>
        <taxon>Actinomycetes</taxon>
        <taxon>Propionibacteriales</taxon>
        <taxon>Propionibacteriaceae</taxon>
        <taxon>Acidipropionibacterium</taxon>
    </lineage>
</organism>
<dbReference type="InterPro" id="IPR000754">
    <property type="entry name" value="Ribosomal_uS9"/>
</dbReference>
<dbReference type="GO" id="GO:0003723">
    <property type="term" value="F:RNA binding"/>
    <property type="evidence" value="ECO:0007669"/>
    <property type="project" value="TreeGrafter"/>
</dbReference>
<dbReference type="GO" id="GO:0015935">
    <property type="term" value="C:small ribosomal subunit"/>
    <property type="evidence" value="ECO:0007669"/>
    <property type="project" value="UniProtKB-ARBA"/>
</dbReference>
<dbReference type="SUPFAM" id="SSF54211">
    <property type="entry name" value="Ribosomal protein S5 domain 2-like"/>
    <property type="match status" value="1"/>
</dbReference>
<dbReference type="InterPro" id="IPR023035">
    <property type="entry name" value="Ribosomal_uS9_bac/plastid"/>
</dbReference>
<dbReference type="InterPro" id="IPR020574">
    <property type="entry name" value="Ribosomal_uS9_CS"/>
</dbReference>
<dbReference type="KEGG" id="acij:JS278_00993"/>
<evidence type="ECO:0000313" key="9">
    <source>
        <dbReference type="Proteomes" id="UP000251995"/>
    </source>
</evidence>
<dbReference type="OrthoDB" id="9803965at2"/>
<protein>
    <recommendedName>
        <fullName evidence="4 5">Small ribosomal subunit protein uS9</fullName>
    </recommendedName>
</protein>